<keyword evidence="5" id="KW-0998">Cell outer membrane</keyword>
<dbReference type="InterPro" id="IPR010583">
    <property type="entry name" value="MipA"/>
</dbReference>
<proteinExistence type="inferred from homology"/>
<gene>
    <name evidence="7" type="ORF">ABUH87_04520</name>
</gene>
<evidence type="ECO:0000256" key="1">
    <source>
        <dbReference type="ARBA" id="ARBA00004442"/>
    </source>
</evidence>
<sequence>MRALSAFTCLALALAVQPAVAQDTAADAAMEGDRITVGIGGAYMPSYRGSDDYTVSPFPVIQGQVKGIGINPRAGGVALDFIPDNRASGFGVSLGPVATYSANRARGIEDDVVRAAGKLDEAVELGGTAGVTAYKLLSPYDSLTLSTDVRWDVAGAHKGMVWTPNLTYTTPLSRGSLVALNVGARHVDDDFARYYYSVTPAQSAASGLPVYDAEGGWDSINVGLLGGYDFDGDLLNGGFAAFGAVAYSKMLNDGKDTPFTSVRGDTDQWIAGLGLAYTF</sequence>
<evidence type="ECO:0000313" key="8">
    <source>
        <dbReference type="Proteomes" id="UP001556118"/>
    </source>
</evidence>
<dbReference type="RefSeq" id="WP_367770196.1">
    <property type="nucleotide sequence ID" value="NZ_JBFNXR010000019.1"/>
</dbReference>
<protein>
    <submittedName>
        <fullName evidence="7">MipA/OmpV family protein</fullName>
    </submittedName>
</protein>
<evidence type="ECO:0000256" key="2">
    <source>
        <dbReference type="ARBA" id="ARBA00005722"/>
    </source>
</evidence>
<keyword evidence="3 6" id="KW-0732">Signal</keyword>
<dbReference type="Pfam" id="PF06629">
    <property type="entry name" value="MipA"/>
    <property type="match status" value="1"/>
</dbReference>
<evidence type="ECO:0000256" key="4">
    <source>
        <dbReference type="ARBA" id="ARBA00023136"/>
    </source>
</evidence>
<comment type="subcellular location">
    <subcellularLocation>
        <location evidence="1">Cell outer membrane</location>
    </subcellularLocation>
</comment>
<feature type="signal peptide" evidence="6">
    <location>
        <begin position="1"/>
        <end position="21"/>
    </location>
</feature>
<evidence type="ECO:0000256" key="6">
    <source>
        <dbReference type="SAM" id="SignalP"/>
    </source>
</evidence>
<organism evidence="7 8">
    <name type="scientific">Novosphingobium rhizovicinum</name>
    <dbReference type="NCBI Taxonomy" id="3228928"/>
    <lineage>
        <taxon>Bacteria</taxon>
        <taxon>Pseudomonadati</taxon>
        <taxon>Pseudomonadota</taxon>
        <taxon>Alphaproteobacteria</taxon>
        <taxon>Sphingomonadales</taxon>
        <taxon>Sphingomonadaceae</taxon>
        <taxon>Novosphingobium</taxon>
    </lineage>
</organism>
<dbReference type="PANTHER" id="PTHR38776:SF1">
    <property type="entry name" value="MLTA-INTERACTING PROTEIN-RELATED"/>
    <property type="match status" value="1"/>
</dbReference>
<evidence type="ECO:0000256" key="3">
    <source>
        <dbReference type="ARBA" id="ARBA00022729"/>
    </source>
</evidence>
<dbReference type="PANTHER" id="PTHR38776">
    <property type="entry name" value="MLTA-INTERACTING PROTEIN-RELATED"/>
    <property type="match status" value="1"/>
</dbReference>
<keyword evidence="4" id="KW-0472">Membrane</keyword>
<name>A0ABV3R8N1_9SPHN</name>
<dbReference type="EMBL" id="JBFNXR010000019">
    <property type="protein sequence ID" value="MEW9854447.1"/>
    <property type="molecule type" value="Genomic_DNA"/>
</dbReference>
<evidence type="ECO:0000256" key="5">
    <source>
        <dbReference type="ARBA" id="ARBA00023237"/>
    </source>
</evidence>
<comment type="caution">
    <text evidence="7">The sequence shown here is derived from an EMBL/GenBank/DDBJ whole genome shotgun (WGS) entry which is preliminary data.</text>
</comment>
<reference evidence="7 8" key="1">
    <citation type="submission" date="2024-06" db="EMBL/GenBank/DDBJ databases">
        <title>Novosphingobium rhizovicinus M1R2S20.</title>
        <authorList>
            <person name="Sun J.-Q."/>
        </authorList>
    </citation>
    <scope>NUCLEOTIDE SEQUENCE [LARGE SCALE GENOMIC DNA]</scope>
    <source>
        <strain evidence="7 8">M1R2S20</strain>
    </source>
</reference>
<evidence type="ECO:0000313" key="7">
    <source>
        <dbReference type="EMBL" id="MEW9854447.1"/>
    </source>
</evidence>
<feature type="chain" id="PRO_5046789850" evidence="6">
    <location>
        <begin position="22"/>
        <end position="279"/>
    </location>
</feature>
<keyword evidence="8" id="KW-1185">Reference proteome</keyword>
<dbReference type="Proteomes" id="UP001556118">
    <property type="component" value="Unassembled WGS sequence"/>
</dbReference>
<comment type="similarity">
    <text evidence="2">Belongs to the MipA/OmpV family.</text>
</comment>
<accession>A0ABV3R8N1</accession>